<keyword evidence="1" id="KW-0812">Transmembrane</keyword>
<protein>
    <submittedName>
        <fullName evidence="4">Acyltransferase</fullName>
    </submittedName>
</protein>
<feature type="transmembrane region" description="Helical" evidence="1">
    <location>
        <begin position="295"/>
        <end position="313"/>
    </location>
</feature>
<dbReference type="InterPro" id="IPR050879">
    <property type="entry name" value="Acyltransferase_3"/>
</dbReference>
<evidence type="ECO:0000313" key="5">
    <source>
        <dbReference type="Proteomes" id="UP001155220"/>
    </source>
</evidence>
<dbReference type="Proteomes" id="UP001155220">
    <property type="component" value="Unassembled WGS sequence"/>
</dbReference>
<feature type="transmembrane region" description="Helical" evidence="1">
    <location>
        <begin position="129"/>
        <end position="147"/>
    </location>
</feature>
<keyword evidence="4" id="KW-0012">Acyltransferase</keyword>
<dbReference type="Pfam" id="PF19040">
    <property type="entry name" value="SGNH"/>
    <property type="match status" value="1"/>
</dbReference>
<keyword evidence="1" id="KW-1133">Transmembrane helix</keyword>
<feature type="transmembrane region" description="Helical" evidence="1">
    <location>
        <begin position="91"/>
        <end position="109"/>
    </location>
</feature>
<keyword evidence="4" id="KW-0808">Transferase</keyword>
<evidence type="ECO:0000259" key="2">
    <source>
        <dbReference type="Pfam" id="PF01757"/>
    </source>
</evidence>
<dbReference type="Pfam" id="PF01757">
    <property type="entry name" value="Acyl_transf_3"/>
    <property type="match status" value="1"/>
</dbReference>
<comment type="caution">
    <text evidence="4">The sequence shown here is derived from an EMBL/GenBank/DDBJ whole genome shotgun (WGS) entry which is preliminary data.</text>
</comment>
<feature type="transmembrane region" description="Helical" evidence="1">
    <location>
        <begin position="360"/>
        <end position="382"/>
    </location>
</feature>
<reference evidence="4" key="1">
    <citation type="submission" date="2022-03" db="EMBL/GenBank/DDBJ databases">
        <title>Aurantimonas Liuensis sp. Nov., isolated from the hadal seawater of the Mariana Trench.</title>
        <authorList>
            <person name="Liu R."/>
        </authorList>
    </citation>
    <scope>NUCLEOTIDE SEQUENCE</scope>
    <source>
        <strain evidence="4">LRZ36</strain>
    </source>
</reference>
<feature type="domain" description="Acyltransferase 3" evidence="2">
    <location>
        <begin position="1"/>
        <end position="335"/>
    </location>
</feature>
<feature type="transmembrane region" description="Helical" evidence="1">
    <location>
        <begin position="228"/>
        <end position="247"/>
    </location>
</feature>
<feature type="transmembrane region" description="Helical" evidence="1">
    <location>
        <begin position="159"/>
        <end position="180"/>
    </location>
</feature>
<gene>
    <name evidence="4" type="ORF">MJ956_18405</name>
</gene>
<dbReference type="SUPFAM" id="SSF52266">
    <property type="entry name" value="SGNH hydrolase"/>
    <property type="match status" value="1"/>
</dbReference>
<dbReference type="EMBL" id="JALHBS010000124">
    <property type="protein sequence ID" value="MCP3057095.1"/>
    <property type="molecule type" value="Genomic_DNA"/>
</dbReference>
<dbReference type="GO" id="GO:0009103">
    <property type="term" value="P:lipopolysaccharide biosynthetic process"/>
    <property type="evidence" value="ECO:0007669"/>
    <property type="project" value="TreeGrafter"/>
</dbReference>
<dbReference type="GO" id="GO:0016747">
    <property type="term" value="F:acyltransferase activity, transferring groups other than amino-acyl groups"/>
    <property type="evidence" value="ECO:0007669"/>
    <property type="project" value="InterPro"/>
</dbReference>
<accession>A0A9X2HC49</accession>
<keyword evidence="5" id="KW-1185">Reference proteome</keyword>
<organism evidence="4 5">
    <name type="scientific">Aurantimonas marianensis</name>
    <dbReference type="NCBI Taxonomy" id="2920428"/>
    <lineage>
        <taxon>Bacteria</taxon>
        <taxon>Pseudomonadati</taxon>
        <taxon>Pseudomonadota</taxon>
        <taxon>Alphaproteobacteria</taxon>
        <taxon>Hyphomicrobiales</taxon>
        <taxon>Aurantimonadaceae</taxon>
        <taxon>Aurantimonas</taxon>
    </lineage>
</organism>
<feature type="domain" description="SGNH" evidence="3">
    <location>
        <begin position="414"/>
        <end position="622"/>
    </location>
</feature>
<dbReference type="PANTHER" id="PTHR23028">
    <property type="entry name" value="ACETYLTRANSFERASE"/>
    <property type="match status" value="1"/>
</dbReference>
<dbReference type="AlphaFoldDB" id="A0A9X2HC49"/>
<dbReference type="InterPro" id="IPR002656">
    <property type="entry name" value="Acyl_transf_3_dom"/>
</dbReference>
<name>A0A9X2HC49_9HYPH</name>
<dbReference type="GO" id="GO:0016020">
    <property type="term" value="C:membrane"/>
    <property type="evidence" value="ECO:0007669"/>
    <property type="project" value="TreeGrafter"/>
</dbReference>
<feature type="transmembrane region" description="Helical" evidence="1">
    <location>
        <begin position="64"/>
        <end position="84"/>
    </location>
</feature>
<feature type="transmembrane region" description="Helical" evidence="1">
    <location>
        <begin position="259"/>
        <end position="283"/>
    </location>
</feature>
<dbReference type="InterPro" id="IPR043968">
    <property type="entry name" value="SGNH"/>
</dbReference>
<evidence type="ECO:0000256" key="1">
    <source>
        <dbReference type="SAM" id="Phobius"/>
    </source>
</evidence>
<dbReference type="PANTHER" id="PTHR23028:SF53">
    <property type="entry name" value="ACYL_TRANSF_3 DOMAIN-CONTAINING PROTEIN"/>
    <property type="match status" value="1"/>
</dbReference>
<sequence>MRALAVMAVLFFHAGFVTFSGGFAGVDVFFVISGFLITRLIVNEVHSTGTFRFGHFYVRRMRRLFPALLATLWLSFIGAAFLFAPQFLSRVGGALVAALFSVSNIYFWAESGYFDPDAILKPLLHTWSLGVEEQFYLVWPVLVVLAVRNRSRWIGPASIALAGLASFLFALDMADGRLAILDVMSGIGDAPRADGPAAVFFLAPFRVFEFAIGALCVWLGGGWKTPKLFAEALLAIGLLLIGLSVLLLDETAIFPSWNALLPCLGAACVILAGAPPVFGKVLTNPVMTGLGKVSYSLYLVHWPVIVFYGYWTFTPLSAGEGAGLIVVSILLAVPMFHLVERRFRLPGAEEVRSSVFLRQSALAATVSGLCWAGLWSSNGWLWRYPEEVQEQLSYEVEALNDYVWKRFLAEERSFDGSDRQKLLVVGDSMGADFVNILGEGGWAGSVDLATVPVLDNCKTLFPVSDAYYETYLPKMEESCRRQHATNLGRSIFAEADAIVVAFEWSESSADVLDEQLAVLRTLNPSAKIAVTARRILTGTGIEFFAHHGGKPNAHEIRTPYFEGNVAINRKLRALQGVTVIDLLQPLCNEDGCQRVTREGVLISYDLAHLTPKGAAYLGERLATMDWPAKFGLRQEAGH</sequence>
<keyword evidence="1" id="KW-0472">Membrane</keyword>
<feature type="transmembrane region" description="Helical" evidence="1">
    <location>
        <begin position="319"/>
        <end position="339"/>
    </location>
</feature>
<evidence type="ECO:0000313" key="4">
    <source>
        <dbReference type="EMBL" id="MCP3057095.1"/>
    </source>
</evidence>
<evidence type="ECO:0000259" key="3">
    <source>
        <dbReference type="Pfam" id="PF19040"/>
    </source>
</evidence>
<feature type="transmembrane region" description="Helical" evidence="1">
    <location>
        <begin position="200"/>
        <end position="221"/>
    </location>
</feature>
<proteinExistence type="predicted"/>